<dbReference type="Gene3D" id="3.30.1370.10">
    <property type="entry name" value="K Homology domain, type 1"/>
    <property type="match status" value="1"/>
</dbReference>
<dbReference type="NCBIfam" id="NF008805">
    <property type="entry name" value="PRK11824.1"/>
    <property type="match status" value="1"/>
</dbReference>
<dbReference type="InterPro" id="IPR001247">
    <property type="entry name" value="ExoRNase_PH_dom1"/>
</dbReference>
<dbReference type="InterPro" id="IPR003029">
    <property type="entry name" value="S1_domain"/>
</dbReference>
<evidence type="ECO:0000256" key="8">
    <source>
        <dbReference type="ARBA" id="ARBA00031451"/>
    </source>
</evidence>
<dbReference type="InterPro" id="IPR004088">
    <property type="entry name" value="KH_dom_type_1"/>
</dbReference>
<dbReference type="PANTHER" id="PTHR11252:SF0">
    <property type="entry name" value="POLYRIBONUCLEOTIDE NUCLEOTIDYLTRANSFERASE 1, MITOCHONDRIAL"/>
    <property type="match status" value="1"/>
</dbReference>
<dbReference type="SUPFAM" id="SSF54211">
    <property type="entry name" value="Ribosomal protein S5 domain 2-like"/>
    <property type="match status" value="2"/>
</dbReference>
<dbReference type="GO" id="GO:0000175">
    <property type="term" value="F:3'-5'-RNA exonuclease activity"/>
    <property type="evidence" value="ECO:0007669"/>
    <property type="project" value="TreeGrafter"/>
</dbReference>
<dbReference type="SUPFAM" id="SSF50249">
    <property type="entry name" value="Nucleic acid-binding proteins"/>
    <property type="match status" value="1"/>
</dbReference>
<evidence type="ECO:0000256" key="7">
    <source>
        <dbReference type="ARBA" id="ARBA00022884"/>
    </source>
</evidence>
<keyword evidence="5" id="KW-0819">tRNA processing</keyword>
<dbReference type="Pfam" id="PF00013">
    <property type="entry name" value="KH_1"/>
    <property type="match status" value="1"/>
</dbReference>
<feature type="compositionally biased region" description="Basic and acidic residues" evidence="10">
    <location>
        <begin position="882"/>
        <end position="891"/>
    </location>
</feature>
<dbReference type="InterPro" id="IPR036345">
    <property type="entry name" value="ExoRNase_PH_dom2_sf"/>
</dbReference>
<dbReference type="Proteomes" id="UP000825935">
    <property type="component" value="Chromosome 7"/>
</dbReference>
<dbReference type="GO" id="GO:0009570">
    <property type="term" value="C:chloroplast stroma"/>
    <property type="evidence" value="ECO:0007669"/>
    <property type="project" value="TreeGrafter"/>
</dbReference>
<dbReference type="OrthoDB" id="437922at2759"/>
<evidence type="ECO:0000256" key="6">
    <source>
        <dbReference type="ARBA" id="ARBA00022695"/>
    </source>
</evidence>
<evidence type="ECO:0000259" key="11">
    <source>
        <dbReference type="PROSITE" id="PS50126"/>
    </source>
</evidence>
<gene>
    <name evidence="12" type="ORF">KP509_07G039700</name>
</gene>
<keyword evidence="13" id="KW-1185">Reference proteome</keyword>
<dbReference type="InterPro" id="IPR036612">
    <property type="entry name" value="KH_dom_type_1_sf"/>
</dbReference>
<dbReference type="EC" id="2.7.7.8" evidence="2"/>
<evidence type="ECO:0000256" key="10">
    <source>
        <dbReference type="SAM" id="MobiDB-lite"/>
    </source>
</evidence>
<dbReference type="InterPro" id="IPR012162">
    <property type="entry name" value="PNPase"/>
</dbReference>
<feature type="compositionally biased region" description="Acidic residues" evidence="10">
    <location>
        <begin position="933"/>
        <end position="952"/>
    </location>
</feature>
<organism evidence="12 13">
    <name type="scientific">Ceratopteris richardii</name>
    <name type="common">Triangle waterfern</name>
    <dbReference type="NCBI Taxonomy" id="49495"/>
    <lineage>
        <taxon>Eukaryota</taxon>
        <taxon>Viridiplantae</taxon>
        <taxon>Streptophyta</taxon>
        <taxon>Embryophyta</taxon>
        <taxon>Tracheophyta</taxon>
        <taxon>Polypodiopsida</taxon>
        <taxon>Polypodiidae</taxon>
        <taxon>Polypodiales</taxon>
        <taxon>Pteridineae</taxon>
        <taxon>Pteridaceae</taxon>
        <taxon>Parkerioideae</taxon>
        <taxon>Ceratopteris</taxon>
    </lineage>
</organism>
<dbReference type="InterPro" id="IPR020568">
    <property type="entry name" value="Ribosomal_Su5_D2-typ_SF"/>
</dbReference>
<keyword evidence="4" id="KW-0808">Transferase</keyword>
<dbReference type="Gene3D" id="2.40.50.140">
    <property type="entry name" value="Nucleic acid-binding proteins"/>
    <property type="match status" value="1"/>
</dbReference>
<dbReference type="SMART" id="SM00322">
    <property type="entry name" value="KH"/>
    <property type="match status" value="1"/>
</dbReference>
<dbReference type="GO" id="GO:0000965">
    <property type="term" value="P:mitochondrial RNA 3'-end processing"/>
    <property type="evidence" value="ECO:0007669"/>
    <property type="project" value="TreeGrafter"/>
</dbReference>
<dbReference type="HAMAP" id="MF_01595">
    <property type="entry name" value="PNPase"/>
    <property type="match status" value="1"/>
</dbReference>
<evidence type="ECO:0000256" key="5">
    <source>
        <dbReference type="ARBA" id="ARBA00022694"/>
    </source>
</evidence>
<dbReference type="InterPro" id="IPR027408">
    <property type="entry name" value="PNPase/RNase_PH_dom_sf"/>
</dbReference>
<dbReference type="CDD" id="cd02393">
    <property type="entry name" value="KH-I_PNPase"/>
    <property type="match status" value="1"/>
</dbReference>
<dbReference type="CDD" id="cd11364">
    <property type="entry name" value="RNase_PH_PNPase_2"/>
    <property type="match status" value="1"/>
</dbReference>
<evidence type="ECO:0000256" key="3">
    <source>
        <dbReference type="ARBA" id="ARBA00022552"/>
    </source>
</evidence>
<dbReference type="PROSITE" id="PS50084">
    <property type="entry name" value="KH_TYPE_1"/>
    <property type="match status" value="1"/>
</dbReference>
<dbReference type="GO" id="GO:0008033">
    <property type="term" value="P:tRNA processing"/>
    <property type="evidence" value="ECO:0007669"/>
    <property type="project" value="UniProtKB-KW"/>
</dbReference>
<dbReference type="InterPro" id="IPR004087">
    <property type="entry name" value="KH_dom"/>
</dbReference>
<feature type="compositionally biased region" description="Basic and acidic residues" evidence="10">
    <location>
        <begin position="902"/>
        <end position="931"/>
    </location>
</feature>
<dbReference type="Pfam" id="PF03725">
    <property type="entry name" value="RNase_PH_C"/>
    <property type="match status" value="1"/>
</dbReference>
<evidence type="ECO:0000256" key="4">
    <source>
        <dbReference type="ARBA" id="ARBA00022679"/>
    </source>
</evidence>
<dbReference type="SMART" id="SM00316">
    <property type="entry name" value="S1"/>
    <property type="match status" value="1"/>
</dbReference>
<keyword evidence="3" id="KW-0698">rRNA processing</keyword>
<proteinExistence type="inferred from homology"/>
<dbReference type="GO" id="GO:0005829">
    <property type="term" value="C:cytosol"/>
    <property type="evidence" value="ECO:0007669"/>
    <property type="project" value="TreeGrafter"/>
</dbReference>
<dbReference type="OMA" id="RFMFHYN"/>
<feature type="compositionally biased region" description="Polar residues" evidence="10">
    <location>
        <begin position="854"/>
        <end position="864"/>
    </location>
</feature>
<dbReference type="Gene3D" id="3.30.230.70">
    <property type="entry name" value="GHMP Kinase, N-terminal domain"/>
    <property type="match status" value="2"/>
</dbReference>
<name>A0A8T2UBI6_CERRI</name>
<comment type="similarity">
    <text evidence="1">Belongs to the polyribonucleotide nucleotidyltransferase family.</text>
</comment>
<feature type="region of interest" description="Disordered" evidence="10">
    <location>
        <begin position="853"/>
        <end position="961"/>
    </location>
</feature>
<dbReference type="CDD" id="cd04472">
    <property type="entry name" value="S1_PNPase"/>
    <property type="match status" value="1"/>
</dbReference>
<keyword evidence="6" id="KW-0548">Nucleotidyltransferase</keyword>
<dbReference type="GO" id="GO:0006364">
    <property type="term" value="P:rRNA processing"/>
    <property type="evidence" value="ECO:0007669"/>
    <property type="project" value="UniProtKB-KW"/>
</dbReference>
<dbReference type="GO" id="GO:0000958">
    <property type="term" value="P:mitochondrial mRNA catabolic process"/>
    <property type="evidence" value="ECO:0007669"/>
    <property type="project" value="TreeGrafter"/>
</dbReference>
<dbReference type="PANTHER" id="PTHR11252">
    <property type="entry name" value="POLYRIBONUCLEOTIDE NUCLEOTIDYLTRANSFERASE"/>
    <property type="match status" value="1"/>
</dbReference>
<dbReference type="FunFam" id="3.30.230.70:FF:000001">
    <property type="entry name" value="Polyribonucleotide nucleotidyltransferase"/>
    <property type="match status" value="1"/>
</dbReference>
<dbReference type="InterPro" id="IPR015847">
    <property type="entry name" value="ExoRNase_PH_dom2"/>
</dbReference>
<dbReference type="NCBIfam" id="TIGR03591">
    <property type="entry name" value="polynuc_phos"/>
    <property type="match status" value="1"/>
</dbReference>
<dbReference type="Pfam" id="PF01138">
    <property type="entry name" value="RNase_PH"/>
    <property type="match status" value="2"/>
</dbReference>
<evidence type="ECO:0000256" key="1">
    <source>
        <dbReference type="ARBA" id="ARBA00007404"/>
    </source>
</evidence>
<dbReference type="SUPFAM" id="SSF54791">
    <property type="entry name" value="Eukaryotic type KH-domain (KH-domain type I)"/>
    <property type="match status" value="1"/>
</dbReference>
<dbReference type="SUPFAM" id="SSF55666">
    <property type="entry name" value="Ribonuclease PH domain 2-like"/>
    <property type="match status" value="2"/>
</dbReference>
<evidence type="ECO:0000256" key="2">
    <source>
        <dbReference type="ARBA" id="ARBA00012416"/>
    </source>
</evidence>
<dbReference type="GO" id="GO:0005739">
    <property type="term" value="C:mitochondrion"/>
    <property type="evidence" value="ECO:0007669"/>
    <property type="project" value="TreeGrafter"/>
</dbReference>
<dbReference type="EMBL" id="CM035412">
    <property type="protein sequence ID" value="KAH7432782.1"/>
    <property type="molecule type" value="Genomic_DNA"/>
</dbReference>
<feature type="domain" description="S1 motif" evidence="11">
    <location>
        <begin position="769"/>
        <end position="845"/>
    </location>
</feature>
<dbReference type="GO" id="GO:0003723">
    <property type="term" value="F:RNA binding"/>
    <property type="evidence" value="ECO:0007669"/>
    <property type="project" value="UniProtKB-UniRule"/>
</dbReference>
<dbReference type="AlphaFoldDB" id="A0A8T2UBI6"/>
<reference evidence="12" key="1">
    <citation type="submission" date="2021-08" db="EMBL/GenBank/DDBJ databases">
        <title>WGS assembly of Ceratopteris richardii.</title>
        <authorList>
            <person name="Marchant D.B."/>
            <person name="Chen G."/>
            <person name="Jenkins J."/>
            <person name="Shu S."/>
            <person name="Leebens-Mack J."/>
            <person name="Grimwood J."/>
            <person name="Schmutz J."/>
            <person name="Soltis P."/>
            <person name="Soltis D."/>
            <person name="Chen Z.-H."/>
        </authorList>
    </citation>
    <scope>NUCLEOTIDE SEQUENCE</scope>
    <source>
        <strain evidence="12">Whitten #5841</strain>
        <tissue evidence="12">Leaf</tissue>
    </source>
</reference>
<comment type="caution">
    <text evidence="12">The sequence shown here is derived from an EMBL/GenBank/DDBJ whole genome shotgun (WGS) entry which is preliminary data.</text>
</comment>
<dbReference type="PROSITE" id="PS50126">
    <property type="entry name" value="S1"/>
    <property type="match status" value="1"/>
</dbReference>
<evidence type="ECO:0000256" key="9">
    <source>
        <dbReference type="PROSITE-ProRule" id="PRU00117"/>
    </source>
</evidence>
<dbReference type="InterPro" id="IPR012340">
    <property type="entry name" value="NA-bd_OB-fold"/>
</dbReference>
<sequence length="961" mass="103448">MMAGASWQEGLLRVSPQPGWGCFLSRPSNPRVLSLSPYSQLRHCASSSFTEIAATTIVTAVSSSNDQLSAQLTESTPLPSPAALSSGLGASQNGGPLLQPISVSVPYGNRHITIETGLIGRQASGAVTVTDGDTIIYATACAAEEEVEPSDFTPLSVHYQERFSAAGRTSGGFFKREGRAKDHEILICRLIDRPLRPMIAKGFNHETQILSWVFSYDAIHPPEPLAIVAASAALALSDIPVVKTVGAVRVGMVDGEFIVNPTVQEMELSQLDMIVAGSGSSIIMIEGCCKFVTEEKMLQAISLGQEAVVKVCEAIEGLVKKAGKAKRLDTIHLPSPSIYKCIEDLVADELTQALQIASKSARKRAIAVVESKVMNALAQRKNHPVQSTLKEENEELEYHDEVGLEDGEVDEGDLHVKPVPLERLNNSFDPLDVKVAFKQINSKLMRSLIIKNKKRSDGRGPEDIRPIQCSCSLLPRAHGSALFTRGETQALAVTTLGGDDMGQRLDNLTETDTKRFYFQYTFPPSSVGETGRVGAPSRREIGHGMLAEKALEYALPPEDVFPYTIRLESTITESNGSSSMASVCGGCLAMLDAGIPLKESIAGVAMGLILNPSEIGGSNDPVILSDIIGAEDALGDMDFKIAGSADGVTAFQMDIKVDGVELEVLEKALLQARDGRRHILGEMSKCNPAPSRKLSKYAPLIDLFKVEPEKINSVIGSGGKTVRSIIDKSGVESIDLEDDGSVRIVSKSLNALESAKSKILGLTMDPVVGSVYRDCPVVSIVSFGCFLEIAPGREQISPYLQGLCHISELSTKRIEKVEDILKVGDRVDVKLIEMNSKGQMRLSRRALLLEDGATETQEASATSNTDKKSEKKAVSKSGKSSDSSKDGETRRSQKTSTTTKNDTTEGRKYRTDRLVISSKKGESVIKHKQVDVSEGEDILSISSDDEAEDPSEEMPLVSADA</sequence>
<evidence type="ECO:0000313" key="13">
    <source>
        <dbReference type="Proteomes" id="UP000825935"/>
    </source>
</evidence>
<dbReference type="GO" id="GO:0004654">
    <property type="term" value="F:polyribonucleotide nucleotidyltransferase activity"/>
    <property type="evidence" value="ECO:0007669"/>
    <property type="project" value="UniProtKB-EC"/>
</dbReference>
<accession>A0A8T2UBI6</accession>
<protein>
    <recommendedName>
        <fullName evidence="2">polyribonucleotide nucleotidyltransferase</fullName>
        <ecNumber evidence="2">2.7.7.8</ecNumber>
    </recommendedName>
    <alternativeName>
        <fullName evidence="8">Polynucleotide phosphorylase 1</fullName>
    </alternativeName>
</protein>
<dbReference type="Pfam" id="PF00575">
    <property type="entry name" value="S1"/>
    <property type="match status" value="1"/>
</dbReference>
<evidence type="ECO:0000313" key="12">
    <source>
        <dbReference type="EMBL" id="KAH7432782.1"/>
    </source>
</evidence>
<keyword evidence="7 9" id="KW-0694">RNA-binding</keyword>
<dbReference type="FunFam" id="3.30.1370.10:FF:000001">
    <property type="entry name" value="Polyribonucleotide nucleotidyltransferase"/>
    <property type="match status" value="1"/>
</dbReference>